<dbReference type="InterPro" id="IPR001506">
    <property type="entry name" value="Peptidase_M12A"/>
</dbReference>
<dbReference type="Proteomes" id="UP001652740">
    <property type="component" value="Unplaced"/>
</dbReference>
<keyword evidence="3" id="KW-1133">Transmembrane helix</keyword>
<evidence type="ECO:0000256" key="3">
    <source>
        <dbReference type="SAM" id="Phobius"/>
    </source>
</evidence>
<feature type="domain" description="Peptidase M12A" evidence="4">
    <location>
        <begin position="396"/>
        <end position="699"/>
    </location>
</feature>
<dbReference type="PANTHER" id="PTHR10127">
    <property type="entry name" value="DISCOIDIN, CUB, EGF, LAMININ , AND ZINC METALLOPROTEASE DOMAIN CONTAINING"/>
    <property type="match status" value="1"/>
</dbReference>
<dbReference type="KEGG" id="gmw:116412858"/>
<dbReference type="InterPro" id="IPR006026">
    <property type="entry name" value="Peptidase_Metallo"/>
</dbReference>
<keyword evidence="1 2" id="KW-0378">Hydrolase</keyword>
<evidence type="ECO:0000256" key="2">
    <source>
        <dbReference type="RuleBase" id="RU361183"/>
    </source>
</evidence>
<dbReference type="PRINTS" id="PR00480">
    <property type="entry name" value="ASTACIN"/>
</dbReference>
<dbReference type="InterPro" id="IPR024079">
    <property type="entry name" value="MetalloPept_cat_dom_sf"/>
</dbReference>
<dbReference type="RefSeq" id="XP_031764415.2">
    <property type="nucleotide sequence ID" value="XM_031908555.2"/>
</dbReference>
<keyword evidence="3" id="KW-0472">Membrane</keyword>
<evidence type="ECO:0000256" key="1">
    <source>
        <dbReference type="PROSITE-ProRule" id="PRU01211"/>
    </source>
</evidence>
<evidence type="ECO:0000313" key="5">
    <source>
        <dbReference type="Proteomes" id="UP001652740"/>
    </source>
</evidence>
<keyword evidence="1 2" id="KW-0645">Protease</keyword>
<dbReference type="Gene3D" id="3.40.390.10">
    <property type="entry name" value="Collagenase (Catalytic Domain)"/>
    <property type="match status" value="3"/>
</dbReference>
<keyword evidence="1 2" id="KW-0482">Metalloprotease</keyword>
<dbReference type="GO" id="GO:0006508">
    <property type="term" value="P:proteolysis"/>
    <property type="evidence" value="ECO:0007669"/>
    <property type="project" value="UniProtKB-KW"/>
</dbReference>
<accession>A0A6J3BXM8</accession>
<dbReference type="AlphaFoldDB" id="A0A6J3BXM8"/>
<dbReference type="PANTHER" id="PTHR10127:SF850">
    <property type="entry name" value="METALLOENDOPEPTIDASE"/>
    <property type="match status" value="1"/>
</dbReference>
<dbReference type="CDD" id="cd04280">
    <property type="entry name" value="ZnMc_astacin_like"/>
    <property type="match status" value="1"/>
</dbReference>
<name>A0A6J3BXM8_GALME</name>
<gene>
    <name evidence="6" type="primary">LOC116412858</name>
</gene>
<feature type="binding site" evidence="1">
    <location>
        <position position="271"/>
    </location>
    <ligand>
        <name>Zn(2+)</name>
        <dbReference type="ChEBI" id="CHEBI:29105"/>
        <note>catalytic</note>
    </ligand>
</feature>
<dbReference type="InterPro" id="IPR034035">
    <property type="entry name" value="Astacin-like_dom"/>
</dbReference>
<keyword evidence="1 2" id="KW-0862">Zinc</keyword>
<comment type="cofactor">
    <cofactor evidence="1 2">
        <name>Zn(2+)</name>
        <dbReference type="ChEBI" id="CHEBI:29105"/>
    </cofactor>
    <text evidence="1 2">Binds 1 zinc ion per subunit.</text>
</comment>
<feature type="binding site" evidence="1">
    <location>
        <position position="599"/>
    </location>
    <ligand>
        <name>Zn(2+)</name>
        <dbReference type="ChEBI" id="CHEBI:29105"/>
        <note>catalytic</note>
    </ligand>
</feature>
<dbReference type="SMART" id="SM00235">
    <property type="entry name" value="ZnMc"/>
    <property type="match status" value="2"/>
</dbReference>
<dbReference type="GO" id="GO:0008270">
    <property type="term" value="F:zinc ion binding"/>
    <property type="evidence" value="ECO:0007669"/>
    <property type="project" value="UniProtKB-UniRule"/>
</dbReference>
<keyword evidence="3" id="KW-0812">Transmembrane</keyword>
<dbReference type="GeneID" id="116412858"/>
<dbReference type="Pfam" id="PF01400">
    <property type="entry name" value="Astacin"/>
    <property type="match status" value="2"/>
</dbReference>
<keyword evidence="1 2" id="KW-0479">Metal-binding</keyword>
<evidence type="ECO:0000313" key="6">
    <source>
        <dbReference type="RefSeq" id="XP_031764415.2"/>
    </source>
</evidence>
<feature type="binding site" evidence="1">
    <location>
        <position position="605"/>
    </location>
    <ligand>
        <name>Zn(2+)</name>
        <dbReference type="ChEBI" id="CHEBI:29105"/>
        <note>catalytic</note>
    </ligand>
</feature>
<dbReference type="InParanoid" id="A0A6J3BXM8"/>
<evidence type="ECO:0000259" key="4">
    <source>
        <dbReference type="PROSITE" id="PS51864"/>
    </source>
</evidence>
<keyword evidence="5" id="KW-1185">Reference proteome</keyword>
<feature type="binding site" evidence="1">
    <location>
        <position position="267"/>
    </location>
    <ligand>
        <name>Zn(2+)</name>
        <dbReference type="ChEBI" id="CHEBI:29105"/>
        <note>catalytic</note>
    </ligand>
</feature>
<feature type="transmembrane region" description="Helical" evidence="3">
    <location>
        <begin position="7"/>
        <end position="25"/>
    </location>
</feature>
<dbReference type="PROSITE" id="PS51864">
    <property type="entry name" value="ASTACIN"/>
    <property type="match status" value="2"/>
</dbReference>
<feature type="active site" evidence="1">
    <location>
        <position position="268"/>
    </location>
</feature>
<reference evidence="6" key="1">
    <citation type="submission" date="2025-08" db="UniProtKB">
        <authorList>
            <consortium name="RefSeq"/>
        </authorList>
    </citation>
    <scope>IDENTIFICATION</scope>
    <source>
        <tissue evidence="6">Whole larvae</tissue>
    </source>
</reference>
<feature type="binding site" evidence="1">
    <location>
        <position position="277"/>
    </location>
    <ligand>
        <name>Zn(2+)</name>
        <dbReference type="ChEBI" id="CHEBI:29105"/>
        <note>catalytic</note>
    </ligand>
</feature>
<comment type="caution">
    <text evidence="1">Lacks conserved residue(s) required for the propagation of feature annotation.</text>
</comment>
<dbReference type="GO" id="GO:0004222">
    <property type="term" value="F:metalloendopeptidase activity"/>
    <property type="evidence" value="ECO:0007669"/>
    <property type="project" value="UniProtKB-UniRule"/>
</dbReference>
<feature type="binding site" evidence="1">
    <location>
        <position position="595"/>
    </location>
    <ligand>
        <name>Zn(2+)</name>
        <dbReference type="ChEBI" id="CHEBI:29105"/>
        <note>catalytic</note>
    </ligand>
</feature>
<sequence>MLNVYDVFLWIFMQCMLVQCIIPGLKVNKLDKKLIERKRQDTLDMCRLFAAEGEKLSSNLNPIKKIANHEKELSRSKREINFKKEGLDVSNARRIESIVDKLYDDITENGKKVAYRRRDFGSNDKDHLNKTIRRFNFAPAELTGSANAMKVSTRPPSTEGEAPRIAWPKKWKHGIVPYFIDSKTYDSELAGILINAFDYFEKTTCIRLQRLRDRPTDKNSLQNVEWLYITNPSGIRQCVHSNERKANKGVQMVVFGYDCLSVGEIVHEIMHVLGFSHEHIRPDRDQYITVLWNNIKSGYKKYFEIRTDDLLQNIPYDYASVLHYPPRAFSKNGKVTIFTKSGIKLGQRQGLSETDVEKIGLIYGNECVDRNKQYLLKTCPSVVKIRTQPKNVTHKEVVEYFKDRLWPYGVVNYKIKDKMEFSAEEIENIKTVIRHIEQETCIKFRELYDKDDKTPNYKDIDNKENIYKSVLENEIYNDDNSNNRFSHQIRRQYKNNPEIDDKNQFDNIITNNIQNDTRSTSVPTESTVQYATTSKNTQGADNKLGSPSRRHVENILTFTRSLKPGCACPEPGKPKGNKVLQINSDCFNSVNDLLHLFVHILGLDHQHNMYDRDSFLHILWKNLTEDIKTDLQQILPPAASVGFAYDYQSVMHYPWLQIKNGVSNIMYPIWNDGWAMGHWQGLSSTDVSKINLLYTKECRALEFAENQVLAQ</sequence>
<protein>
    <recommendedName>
        <fullName evidence="2">Metalloendopeptidase</fullName>
        <ecNumber evidence="2">3.4.24.-</ecNumber>
    </recommendedName>
</protein>
<dbReference type="SUPFAM" id="SSF55486">
    <property type="entry name" value="Metalloproteases ('zincins'), catalytic domain"/>
    <property type="match status" value="2"/>
</dbReference>
<dbReference type="EC" id="3.4.24.-" evidence="2"/>
<organism evidence="5 6">
    <name type="scientific">Galleria mellonella</name>
    <name type="common">Greater wax moth</name>
    <dbReference type="NCBI Taxonomy" id="7137"/>
    <lineage>
        <taxon>Eukaryota</taxon>
        <taxon>Metazoa</taxon>
        <taxon>Ecdysozoa</taxon>
        <taxon>Arthropoda</taxon>
        <taxon>Hexapoda</taxon>
        <taxon>Insecta</taxon>
        <taxon>Pterygota</taxon>
        <taxon>Neoptera</taxon>
        <taxon>Endopterygota</taxon>
        <taxon>Lepidoptera</taxon>
        <taxon>Glossata</taxon>
        <taxon>Ditrysia</taxon>
        <taxon>Pyraloidea</taxon>
        <taxon>Pyralidae</taxon>
        <taxon>Galleriinae</taxon>
        <taxon>Galleria</taxon>
    </lineage>
</organism>
<feature type="domain" description="Peptidase M12A" evidence="4">
    <location>
        <begin position="161"/>
        <end position="368"/>
    </location>
</feature>
<proteinExistence type="predicted"/>